<reference evidence="7 8" key="1">
    <citation type="submission" date="2020-12" db="EMBL/GenBank/DDBJ databases">
        <title>Metabolic potential, ecology and presence of endohyphal bacteria is reflected in genomic diversity of Mucoromycotina.</title>
        <authorList>
            <person name="Muszewska A."/>
            <person name="Okrasinska A."/>
            <person name="Steczkiewicz K."/>
            <person name="Drgas O."/>
            <person name="Orlowska M."/>
            <person name="Perlinska-Lenart U."/>
            <person name="Aleksandrzak-Piekarczyk T."/>
            <person name="Szatraj K."/>
            <person name="Zielenkiewicz U."/>
            <person name="Pilsyk S."/>
            <person name="Malc E."/>
            <person name="Mieczkowski P."/>
            <person name="Kruszewska J.S."/>
            <person name="Biernat P."/>
            <person name="Pawlowska J."/>
        </authorList>
    </citation>
    <scope>NUCLEOTIDE SEQUENCE [LARGE SCALE GENOMIC DNA]</scope>
    <source>
        <strain evidence="7 8">CBS 142.35</strain>
    </source>
</reference>
<comment type="subcellular location">
    <subcellularLocation>
        <location evidence="1">Nucleus</location>
    </subcellularLocation>
</comment>
<dbReference type="InterPro" id="IPR051377">
    <property type="entry name" value="DNA_Pol-Epsilon_Subunit"/>
</dbReference>
<evidence type="ECO:0000256" key="5">
    <source>
        <dbReference type="SAM" id="MobiDB-lite"/>
    </source>
</evidence>
<sequence>MSSIEDNELPKANISRVLKNALPPGTALQKEAKLAVSKAATVFINYLSTVANDTAKSANHKTISAPDVFKAMEVLEFDDLIPALRESFTAFQQLQSDKKQKKKEKKAEEENEASTTATLDDETRGVKRSANDDDDEDDDDEEEEEEDDKTPEPKKQKSDQEVDEDDEEMIDSQDSPNDKSRENTAEE</sequence>
<gene>
    <name evidence="7" type="ORF">INT45_002917</name>
</gene>
<feature type="domain" description="Transcription factor CBF/NF-Y/archaeal histone" evidence="6">
    <location>
        <begin position="8"/>
        <end position="72"/>
    </location>
</feature>
<feature type="compositionally biased region" description="Basic and acidic residues" evidence="5">
    <location>
        <begin position="176"/>
        <end position="187"/>
    </location>
</feature>
<dbReference type="GO" id="GO:0008623">
    <property type="term" value="C:CHRAC"/>
    <property type="evidence" value="ECO:0007669"/>
    <property type="project" value="TreeGrafter"/>
</dbReference>
<dbReference type="EMBL" id="JAEPRB010000430">
    <property type="protein sequence ID" value="KAG2216272.1"/>
    <property type="molecule type" value="Genomic_DNA"/>
</dbReference>
<evidence type="ECO:0000256" key="3">
    <source>
        <dbReference type="ARBA" id="ARBA00039775"/>
    </source>
</evidence>
<dbReference type="OrthoDB" id="1707486at2759"/>
<dbReference type="GO" id="GO:0046982">
    <property type="term" value="F:protein heterodimerization activity"/>
    <property type="evidence" value="ECO:0007669"/>
    <property type="project" value="InterPro"/>
</dbReference>
<dbReference type="GO" id="GO:0008622">
    <property type="term" value="C:epsilon DNA polymerase complex"/>
    <property type="evidence" value="ECO:0007669"/>
    <property type="project" value="TreeGrafter"/>
</dbReference>
<evidence type="ECO:0000256" key="4">
    <source>
        <dbReference type="ARBA" id="ARBA00042096"/>
    </source>
</evidence>
<feature type="compositionally biased region" description="Basic and acidic residues" evidence="5">
    <location>
        <begin position="150"/>
        <end position="160"/>
    </location>
</feature>
<dbReference type="Pfam" id="PF00808">
    <property type="entry name" value="CBFD_NFYB_HMF"/>
    <property type="match status" value="1"/>
</dbReference>
<evidence type="ECO:0000256" key="1">
    <source>
        <dbReference type="ARBA" id="ARBA00004123"/>
    </source>
</evidence>
<dbReference type="CDD" id="cd22928">
    <property type="entry name" value="HFD_POLE3_DPB4"/>
    <property type="match status" value="1"/>
</dbReference>
<keyword evidence="8" id="KW-1185">Reference proteome</keyword>
<accession>A0A8H7RS80</accession>
<feature type="compositionally biased region" description="Acidic residues" evidence="5">
    <location>
        <begin position="161"/>
        <end position="171"/>
    </location>
</feature>
<dbReference type="SUPFAM" id="SSF47113">
    <property type="entry name" value="Histone-fold"/>
    <property type="match status" value="1"/>
</dbReference>
<name>A0A8H7RS80_9FUNG</name>
<dbReference type="PANTHER" id="PTHR46172">
    <property type="entry name" value="DNA POLYMERASE EPSILON SUBUNIT 3"/>
    <property type="match status" value="1"/>
</dbReference>
<evidence type="ECO:0000259" key="6">
    <source>
        <dbReference type="Pfam" id="PF00808"/>
    </source>
</evidence>
<dbReference type="Gene3D" id="1.10.20.10">
    <property type="entry name" value="Histone, subunit A"/>
    <property type="match status" value="1"/>
</dbReference>
<keyword evidence="2" id="KW-0539">Nucleus</keyword>
<dbReference type="GO" id="GO:0006272">
    <property type="term" value="P:leading strand elongation"/>
    <property type="evidence" value="ECO:0007669"/>
    <property type="project" value="TreeGrafter"/>
</dbReference>
<dbReference type="PANTHER" id="PTHR46172:SF1">
    <property type="entry name" value="DNA POLYMERASE EPSILON SUBUNIT 3"/>
    <property type="match status" value="1"/>
</dbReference>
<feature type="region of interest" description="Disordered" evidence="5">
    <location>
        <begin position="92"/>
        <end position="187"/>
    </location>
</feature>
<comment type="caution">
    <text evidence="7">The sequence shown here is derived from an EMBL/GenBank/DDBJ whole genome shotgun (WGS) entry which is preliminary data.</text>
</comment>
<dbReference type="Proteomes" id="UP000646827">
    <property type="component" value="Unassembled WGS sequence"/>
</dbReference>
<evidence type="ECO:0000256" key="2">
    <source>
        <dbReference type="ARBA" id="ARBA00023242"/>
    </source>
</evidence>
<dbReference type="GO" id="GO:0006974">
    <property type="term" value="P:DNA damage response"/>
    <property type="evidence" value="ECO:0007669"/>
    <property type="project" value="TreeGrafter"/>
</dbReference>
<protein>
    <recommendedName>
        <fullName evidence="3">DNA polymerase epsilon subunit D</fullName>
    </recommendedName>
    <alternativeName>
        <fullName evidence="4">DNA polymerase II subunit D</fullName>
    </alternativeName>
</protein>
<feature type="compositionally biased region" description="Basic and acidic residues" evidence="5">
    <location>
        <begin position="121"/>
        <end position="131"/>
    </location>
</feature>
<dbReference type="GO" id="GO:0031490">
    <property type="term" value="F:chromatin DNA binding"/>
    <property type="evidence" value="ECO:0007669"/>
    <property type="project" value="TreeGrafter"/>
</dbReference>
<feature type="compositionally biased region" description="Acidic residues" evidence="5">
    <location>
        <begin position="132"/>
        <end position="149"/>
    </location>
</feature>
<evidence type="ECO:0000313" key="7">
    <source>
        <dbReference type="EMBL" id="KAG2216272.1"/>
    </source>
</evidence>
<dbReference type="InterPro" id="IPR003958">
    <property type="entry name" value="CBFA_NFYB_domain"/>
</dbReference>
<proteinExistence type="predicted"/>
<organism evidence="7 8">
    <name type="scientific">Circinella minor</name>
    <dbReference type="NCBI Taxonomy" id="1195481"/>
    <lineage>
        <taxon>Eukaryota</taxon>
        <taxon>Fungi</taxon>
        <taxon>Fungi incertae sedis</taxon>
        <taxon>Mucoromycota</taxon>
        <taxon>Mucoromycotina</taxon>
        <taxon>Mucoromycetes</taxon>
        <taxon>Mucorales</taxon>
        <taxon>Lichtheimiaceae</taxon>
        <taxon>Circinella</taxon>
    </lineage>
</organism>
<dbReference type="InterPro" id="IPR009072">
    <property type="entry name" value="Histone-fold"/>
</dbReference>
<dbReference type="GO" id="GO:0031507">
    <property type="term" value="P:heterochromatin formation"/>
    <property type="evidence" value="ECO:0007669"/>
    <property type="project" value="TreeGrafter"/>
</dbReference>
<evidence type="ECO:0000313" key="8">
    <source>
        <dbReference type="Proteomes" id="UP000646827"/>
    </source>
</evidence>
<dbReference type="AlphaFoldDB" id="A0A8H7RS80"/>